<protein>
    <submittedName>
        <fullName evidence="2">Uncharacterized protein</fullName>
    </submittedName>
</protein>
<keyword evidence="3" id="KW-1185">Reference proteome</keyword>
<organism evidence="2 3">
    <name type="scientific">Lophiotrema nucula</name>
    <dbReference type="NCBI Taxonomy" id="690887"/>
    <lineage>
        <taxon>Eukaryota</taxon>
        <taxon>Fungi</taxon>
        <taxon>Dikarya</taxon>
        <taxon>Ascomycota</taxon>
        <taxon>Pezizomycotina</taxon>
        <taxon>Dothideomycetes</taxon>
        <taxon>Pleosporomycetidae</taxon>
        <taxon>Pleosporales</taxon>
        <taxon>Lophiotremataceae</taxon>
        <taxon>Lophiotrema</taxon>
    </lineage>
</organism>
<keyword evidence="1" id="KW-0472">Membrane</keyword>
<reference evidence="2" key="1">
    <citation type="journal article" date="2020" name="Stud. Mycol.">
        <title>101 Dothideomycetes genomes: a test case for predicting lifestyles and emergence of pathogens.</title>
        <authorList>
            <person name="Haridas S."/>
            <person name="Albert R."/>
            <person name="Binder M."/>
            <person name="Bloem J."/>
            <person name="Labutti K."/>
            <person name="Salamov A."/>
            <person name="Andreopoulos B."/>
            <person name="Baker S."/>
            <person name="Barry K."/>
            <person name="Bills G."/>
            <person name="Bluhm B."/>
            <person name="Cannon C."/>
            <person name="Castanera R."/>
            <person name="Culley D."/>
            <person name="Daum C."/>
            <person name="Ezra D."/>
            <person name="Gonzalez J."/>
            <person name="Henrissat B."/>
            <person name="Kuo A."/>
            <person name="Liang C."/>
            <person name="Lipzen A."/>
            <person name="Lutzoni F."/>
            <person name="Magnuson J."/>
            <person name="Mondo S."/>
            <person name="Nolan M."/>
            <person name="Ohm R."/>
            <person name="Pangilinan J."/>
            <person name="Park H.-J."/>
            <person name="Ramirez L."/>
            <person name="Alfaro M."/>
            <person name="Sun H."/>
            <person name="Tritt A."/>
            <person name="Yoshinaga Y."/>
            <person name="Zwiers L.-H."/>
            <person name="Turgeon B."/>
            <person name="Goodwin S."/>
            <person name="Spatafora J."/>
            <person name="Crous P."/>
            <person name="Grigoriev I."/>
        </authorList>
    </citation>
    <scope>NUCLEOTIDE SEQUENCE</scope>
    <source>
        <strain evidence="2">CBS 627.86</strain>
    </source>
</reference>
<proteinExistence type="predicted"/>
<accession>A0A6A5ZF72</accession>
<keyword evidence="1" id="KW-0812">Transmembrane</keyword>
<dbReference type="AlphaFoldDB" id="A0A6A5ZF72"/>
<dbReference type="OrthoDB" id="5095975at2759"/>
<name>A0A6A5ZF72_9PLEO</name>
<gene>
    <name evidence="2" type="ORF">BDV96DRAFT_644192</name>
</gene>
<evidence type="ECO:0000256" key="1">
    <source>
        <dbReference type="SAM" id="Phobius"/>
    </source>
</evidence>
<keyword evidence="1" id="KW-1133">Transmembrane helix</keyword>
<dbReference type="Proteomes" id="UP000799770">
    <property type="component" value="Unassembled WGS sequence"/>
</dbReference>
<evidence type="ECO:0000313" key="3">
    <source>
        <dbReference type="Proteomes" id="UP000799770"/>
    </source>
</evidence>
<dbReference type="EMBL" id="ML977318">
    <property type="protein sequence ID" value="KAF2117855.1"/>
    <property type="molecule type" value="Genomic_DNA"/>
</dbReference>
<feature type="transmembrane region" description="Helical" evidence="1">
    <location>
        <begin position="89"/>
        <end position="112"/>
    </location>
</feature>
<sequence>MTLRRNVALSPTLPEAVITSPILPEVSSRRQYLNTAEVYEYRLGTPSTLPEHYDPPQSDPIPWNQSYADREALIHSAISLQLPWWKRPLVILCVFTAILVVATLSAVGGILAQNSSKRKSASEQQQAQLSTVSTTAPTFTSTTVSSIATASAKPTPSTPVYIGRATLSGISYEYAWLDTASSSSSSPACSGTSIVATGSGIPCDYPFRLSDGVEYRWTGCGGDTWVTWDNGSSQGRLGNCVYRQRSEQCSGVGRGLRGNVTGNWYCG</sequence>
<evidence type="ECO:0000313" key="2">
    <source>
        <dbReference type="EMBL" id="KAF2117855.1"/>
    </source>
</evidence>